<feature type="domain" description="ABC transporter" evidence="4">
    <location>
        <begin position="297"/>
        <end position="502"/>
    </location>
</feature>
<dbReference type="Gene3D" id="3.40.50.300">
    <property type="entry name" value="P-loop containing nucleotide triphosphate hydrolases"/>
    <property type="match status" value="2"/>
</dbReference>
<keyword evidence="3 5" id="KW-0067">ATP-binding</keyword>
<dbReference type="InterPro" id="IPR017871">
    <property type="entry name" value="ABC_transporter-like_CS"/>
</dbReference>
<proteinExistence type="predicted"/>
<dbReference type="PANTHER" id="PTHR19211:SF14">
    <property type="entry name" value="ATP-BINDING CASSETTE SUB-FAMILY F MEMBER 1"/>
    <property type="match status" value="1"/>
</dbReference>
<dbReference type="PROSITE" id="PS50893">
    <property type="entry name" value="ABC_TRANSPORTER_2"/>
    <property type="match status" value="2"/>
</dbReference>
<keyword evidence="6" id="KW-1185">Reference proteome</keyword>
<dbReference type="SMART" id="SM00382">
    <property type="entry name" value="AAA"/>
    <property type="match status" value="2"/>
</dbReference>
<feature type="domain" description="ABC transporter" evidence="4">
    <location>
        <begin position="3"/>
        <end position="222"/>
    </location>
</feature>
<protein>
    <submittedName>
        <fullName evidence="5">ABC-F family ATP-binding cassette domain-containing protein</fullName>
    </submittedName>
</protein>
<dbReference type="GO" id="GO:0005524">
    <property type="term" value="F:ATP binding"/>
    <property type="evidence" value="ECO:0007669"/>
    <property type="project" value="UniProtKB-KW"/>
</dbReference>
<dbReference type="SUPFAM" id="SSF52540">
    <property type="entry name" value="P-loop containing nucleoside triphosphate hydrolases"/>
    <property type="match status" value="2"/>
</dbReference>
<evidence type="ECO:0000256" key="3">
    <source>
        <dbReference type="ARBA" id="ARBA00022840"/>
    </source>
</evidence>
<evidence type="ECO:0000313" key="6">
    <source>
        <dbReference type="Proteomes" id="UP000721844"/>
    </source>
</evidence>
<keyword evidence="2" id="KW-0547">Nucleotide-binding</keyword>
<accession>A0A963Z1B8</accession>
<evidence type="ECO:0000313" key="5">
    <source>
        <dbReference type="EMBL" id="MCB8880900.1"/>
    </source>
</evidence>
<dbReference type="PROSITE" id="PS00211">
    <property type="entry name" value="ABC_TRANSPORTER_1"/>
    <property type="match status" value="1"/>
</dbReference>
<dbReference type="GO" id="GO:0016887">
    <property type="term" value="F:ATP hydrolysis activity"/>
    <property type="evidence" value="ECO:0007669"/>
    <property type="project" value="InterPro"/>
</dbReference>
<evidence type="ECO:0000259" key="4">
    <source>
        <dbReference type="PROSITE" id="PS50893"/>
    </source>
</evidence>
<comment type="caution">
    <text evidence="5">The sequence shown here is derived from an EMBL/GenBank/DDBJ whole genome shotgun (WGS) entry which is preliminary data.</text>
</comment>
<name>A0A963Z1B8_9PROT</name>
<dbReference type="InterPro" id="IPR003439">
    <property type="entry name" value="ABC_transporter-like_ATP-bd"/>
</dbReference>
<dbReference type="InterPro" id="IPR050611">
    <property type="entry name" value="ABCF"/>
</dbReference>
<dbReference type="InterPro" id="IPR027417">
    <property type="entry name" value="P-loop_NTPase"/>
</dbReference>
<dbReference type="EMBL" id="JAESVA010000003">
    <property type="protein sequence ID" value="MCB8880900.1"/>
    <property type="molecule type" value="Genomic_DNA"/>
</dbReference>
<sequence length="502" mass="54902">MSLITLDAIGITLGLPIFSNLSLTLHKGDRLGLVAGNGQGKSTLLQLLADKRQPSSGTCHYARSLGLALMPQTPDSDWLARSVEDVVIGNLPAETREWDSWRAAVALEDIGVPPAFWQLPLGQLSGGWQRMVLLARTWVGDPDILLLDEPTNHLDFERISQLQAWILRLPKDKALIIASHDRAFLDSVSNRTLFLRADASLDFAQNYTAARASLDNRDEATARRFETDLRQAAQLRRQAAKLRNIGINSGSDLLTVKTKQLKDRAERIEAAARPAHQAARSGLIRLSDSEARVKFLLAFDNAVISAPDGRRLFRTGKLWIAPGDRIVLLGPNGAGKSCLLTRITAAIRGEAVPGITCAASVIPGICDQTLSHLRADEVLHHAIRDRFLMGDQPIRALLAGAGFPLDKQGQTLAQLSGGQRARLAMLILRLEQPNLFLLDEPTNHLDIAGQEALEAELTKAEAACLMVSHDRHFIAQVANRFLLIRDGRLDEIEKPATVSGEV</sequence>
<dbReference type="Proteomes" id="UP000721844">
    <property type="component" value="Unassembled WGS sequence"/>
</dbReference>
<dbReference type="PANTHER" id="PTHR19211">
    <property type="entry name" value="ATP-BINDING TRANSPORT PROTEIN-RELATED"/>
    <property type="match status" value="1"/>
</dbReference>
<dbReference type="InterPro" id="IPR003593">
    <property type="entry name" value="AAA+_ATPase"/>
</dbReference>
<reference evidence="5 6" key="1">
    <citation type="journal article" date="2021" name="Microorganisms">
        <title>Acidisoma silvae sp. nov. and Acidisomacellulosilytica sp. nov., Two Acidophilic Bacteria Isolated from Decaying Wood, Hydrolyzing Cellulose and Producing Poly-3-hydroxybutyrate.</title>
        <authorList>
            <person name="Mieszkin S."/>
            <person name="Pouder E."/>
            <person name="Uroz S."/>
            <person name="Simon-Colin C."/>
            <person name="Alain K."/>
        </authorList>
    </citation>
    <scope>NUCLEOTIDE SEQUENCE [LARGE SCALE GENOMIC DNA]</scope>
    <source>
        <strain evidence="5 6">HW T5.17</strain>
    </source>
</reference>
<dbReference type="Pfam" id="PF00005">
    <property type="entry name" value="ABC_tran"/>
    <property type="match status" value="2"/>
</dbReference>
<evidence type="ECO:0000256" key="1">
    <source>
        <dbReference type="ARBA" id="ARBA00022737"/>
    </source>
</evidence>
<organism evidence="5 6">
    <name type="scientific">Acidisoma cellulosilyticum</name>
    <dbReference type="NCBI Taxonomy" id="2802395"/>
    <lineage>
        <taxon>Bacteria</taxon>
        <taxon>Pseudomonadati</taxon>
        <taxon>Pseudomonadota</taxon>
        <taxon>Alphaproteobacteria</taxon>
        <taxon>Acetobacterales</taxon>
        <taxon>Acidocellaceae</taxon>
        <taxon>Acidisoma</taxon>
    </lineage>
</organism>
<keyword evidence="1" id="KW-0677">Repeat</keyword>
<dbReference type="RefSeq" id="WP_227307548.1">
    <property type="nucleotide sequence ID" value="NZ_JAESVA010000003.1"/>
</dbReference>
<evidence type="ECO:0000256" key="2">
    <source>
        <dbReference type="ARBA" id="ARBA00022741"/>
    </source>
</evidence>
<dbReference type="CDD" id="cd03221">
    <property type="entry name" value="ABCF_EF-3"/>
    <property type="match status" value="2"/>
</dbReference>
<dbReference type="AlphaFoldDB" id="A0A963Z1B8"/>
<gene>
    <name evidence="5" type="ORF">ACELLULO517_11700</name>
</gene>